<feature type="compositionally biased region" description="Basic residues" evidence="1">
    <location>
        <begin position="695"/>
        <end position="705"/>
    </location>
</feature>
<dbReference type="Gene3D" id="3.40.50.1240">
    <property type="entry name" value="Phosphoglycerate mutase-like"/>
    <property type="match status" value="2"/>
</dbReference>
<dbReference type="Proteomes" id="UP000319257">
    <property type="component" value="Unassembled WGS sequence"/>
</dbReference>
<dbReference type="AlphaFoldDB" id="A0A507B0Z0"/>
<evidence type="ECO:0008006" key="4">
    <source>
        <dbReference type="Google" id="ProtNLM"/>
    </source>
</evidence>
<evidence type="ECO:0000256" key="1">
    <source>
        <dbReference type="SAM" id="MobiDB-lite"/>
    </source>
</evidence>
<feature type="region of interest" description="Disordered" evidence="1">
    <location>
        <begin position="391"/>
        <end position="413"/>
    </location>
</feature>
<organism evidence="2 3">
    <name type="scientific">Thyridium curvatum</name>
    <dbReference type="NCBI Taxonomy" id="1093900"/>
    <lineage>
        <taxon>Eukaryota</taxon>
        <taxon>Fungi</taxon>
        <taxon>Dikarya</taxon>
        <taxon>Ascomycota</taxon>
        <taxon>Pezizomycotina</taxon>
        <taxon>Sordariomycetes</taxon>
        <taxon>Sordariomycetidae</taxon>
        <taxon>Thyridiales</taxon>
        <taxon>Thyridiaceae</taxon>
        <taxon>Thyridium</taxon>
    </lineage>
</organism>
<gene>
    <name evidence="2" type="ORF">E0L32_000266</name>
</gene>
<dbReference type="OrthoDB" id="3898179at2759"/>
<dbReference type="GeneID" id="41967713"/>
<feature type="compositionally biased region" description="Low complexity" evidence="1">
    <location>
        <begin position="262"/>
        <end position="274"/>
    </location>
</feature>
<name>A0A507B0Z0_9PEZI</name>
<evidence type="ECO:0000313" key="3">
    <source>
        <dbReference type="Proteomes" id="UP000319257"/>
    </source>
</evidence>
<feature type="compositionally biased region" description="Basic residues" evidence="1">
    <location>
        <begin position="227"/>
        <end position="242"/>
    </location>
</feature>
<feature type="region of interest" description="Disordered" evidence="1">
    <location>
        <begin position="227"/>
        <end position="291"/>
    </location>
</feature>
<accession>A0A507B0Z0</accession>
<reference evidence="2 3" key="1">
    <citation type="submission" date="2019-06" db="EMBL/GenBank/DDBJ databases">
        <title>Draft genome sequence of the filamentous fungus Phialemoniopsis curvata isolated from diesel fuel.</title>
        <authorList>
            <person name="Varaljay V.A."/>
            <person name="Lyon W.J."/>
            <person name="Crouch A.L."/>
            <person name="Drake C.E."/>
            <person name="Hollomon J.M."/>
            <person name="Nadeau L.J."/>
            <person name="Nunn H.S."/>
            <person name="Stevenson B.S."/>
            <person name="Bojanowski C.L."/>
            <person name="Crookes-Goodson W.J."/>
        </authorList>
    </citation>
    <scope>NUCLEOTIDE SEQUENCE [LARGE SCALE GENOMIC DNA]</scope>
    <source>
        <strain evidence="2 3">D216</strain>
    </source>
</reference>
<keyword evidence="3" id="KW-1185">Reference proteome</keyword>
<comment type="caution">
    <text evidence="2">The sequence shown here is derived from an EMBL/GenBank/DDBJ whole genome shotgun (WGS) entry which is preliminary data.</text>
</comment>
<dbReference type="CDD" id="cd07040">
    <property type="entry name" value="HP"/>
    <property type="match status" value="1"/>
</dbReference>
<dbReference type="PANTHER" id="PTHR16469:SF27">
    <property type="entry name" value="UBIQUITIN-ASSOCIATED AND SH3 DOMAIN-CONTAINING BA-RELATED"/>
    <property type="match status" value="1"/>
</dbReference>
<feature type="region of interest" description="Disordered" evidence="1">
    <location>
        <begin position="601"/>
        <end position="669"/>
    </location>
</feature>
<feature type="region of interest" description="Disordered" evidence="1">
    <location>
        <begin position="111"/>
        <end position="165"/>
    </location>
</feature>
<proteinExistence type="predicted"/>
<dbReference type="STRING" id="1093900.A0A507B0Z0"/>
<dbReference type="SMART" id="SM00855">
    <property type="entry name" value="PGAM"/>
    <property type="match status" value="1"/>
</dbReference>
<evidence type="ECO:0000313" key="2">
    <source>
        <dbReference type="EMBL" id="TPX15932.1"/>
    </source>
</evidence>
<sequence length="711" mass="76332">MGRPPAYIFVVRHGNRLDAADKQWHLSSPTPYDPPLTYSGWTQSRALGLRIGEILRERLLDDDRPSASPGAKPKGGRKFRVIIHSSPFLRCVQTSVGISAGLASDPAPLQSPLIGGYSPRTSQPSSPLPSPGISPAPRPAISIDTRQPLRPVPSPATDDEAKAESKEIPKIVLRLDAFLGEWLSPSYFELITPPPGSVMMIASAKAELLRRENYNSYPHFQLHQNHAQHHHRNQNHAAHNHGHLWNSSPRASPVATPPAAEDLPPLSGLDSLSGMATSLPRSGSVGSHHHRPGRLVPMPAVEGNAYVAPTPTFAVSSKAPIPAGYVAHARDACVQVDYQWDSMRAPYDWGDGGEYGEEWTSMHKRFRHGLQKMVEWYSDAEKPYKMVTRLARSSTNGSQPGKADPEVEEPEDEDAENVVILVSHGAGCNALIGGITHQPVLMDVGLCSLTMAVRKPAAGNGLNGSHADVLVLPSEKHGASPVHKIYDLKMFANTDHVRSNAPTPTASRSSSMANAMGGIRGRYSGSFSSPLGSPYIEAGGSRSSSANAAFSDYRRASGHSSGNHAVGGITVGSGVTSFTNPTGLSRTPSIGLWSPAAARKAEEAFEDESEPDMVLNFGDDGKYTSSHLQHETADPKATEKNGPATAEEPLVPAQPPTPGVDEAEKGDTISQLSQLPTGLWGQQARPVRPVDLAHHRTISSSKRRWTVNERT</sequence>
<feature type="compositionally biased region" description="Basic and acidic residues" evidence="1">
    <location>
        <begin position="628"/>
        <end position="639"/>
    </location>
</feature>
<feature type="compositionally biased region" description="Pro residues" evidence="1">
    <location>
        <begin position="126"/>
        <end position="138"/>
    </location>
</feature>
<dbReference type="InterPro" id="IPR051710">
    <property type="entry name" value="Phosphatase_SH3-domain"/>
</dbReference>
<dbReference type="InterPro" id="IPR029033">
    <property type="entry name" value="His_PPase_superfam"/>
</dbReference>
<dbReference type="RefSeq" id="XP_030997643.1">
    <property type="nucleotide sequence ID" value="XM_031136873.1"/>
</dbReference>
<dbReference type="SUPFAM" id="SSF53254">
    <property type="entry name" value="Phosphoglycerate mutase-like"/>
    <property type="match status" value="1"/>
</dbReference>
<dbReference type="PANTHER" id="PTHR16469">
    <property type="entry name" value="UBIQUITIN-ASSOCIATED AND SH3 DOMAIN-CONTAINING BA-RELATED"/>
    <property type="match status" value="1"/>
</dbReference>
<dbReference type="InParanoid" id="A0A507B0Z0"/>
<protein>
    <recommendedName>
        <fullName evidence="4">Phosphoglycerate mutase</fullName>
    </recommendedName>
</protein>
<feature type="region of interest" description="Disordered" evidence="1">
    <location>
        <begin position="691"/>
        <end position="711"/>
    </location>
</feature>
<dbReference type="InterPro" id="IPR013078">
    <property type="entry name" value="His_Pase_superF_clade-1"/>
</dbReference>
<feature type="compositionally biased region" description="Polar residues" evidence="1">
    <location>
        <begin position="275"/>
        <end position="285"/>
    </location>
</feature>
<dbReference type="EMBL" id="SKBQ01000001">
    <property type="protein sequence ID" value="TPX15932.1"/>
    <property type="molecule type" value="Genomic_DNA"/>
</dbReference>